<sequence>MERLEKLTDEAIQEIQNKYSRLRHRQDGLDGRMITTQDKQQDCISEQQRVQLEGSLVMNRSEVELLEEAIATKCRQLDILERHVETESYGYEVFVKMFEERANDARPFLEKERLSKQRDDAVIERLSKAVRILQRDVANAEEISKSCGRYRNLLLRLLPPEWQDTLKAENQVSSDRNDEDAGPSGREDQDEQQSDTDSQDEELSDIIDQSEQSSTRDSQDEEPPDVIDQSEQPSVREDQEEQPSVREDREEQPSVREDQEEQPSDIIDQSEQLSDIADQREMPSETRDQDDQPCDNDDQSEKPSGMDDSSEQVTLTEGPMLASPHSDTLLKDSELDSDGTEYEKKYFFDSQQLLELMKEVNDQNLSLIEMRRLYEEEEEEEEELHQDPGIPALNTMNKVEKKLVVQEFRDRVESFKMTSELDDPKEAMTLQELDAVLDPLGLKVTDVHYFCTRRQVGTLSTLDKLLVIKDRVSLLLQNIEKRRRQNLQHNKEKGHMKRSLSGPPQKMERKPMPRYNRVEPKVEPEKEDNSCGKEEV</sequence>
<gene>
    <name evidence="4" type="ORF">JOB18_048459</name>
</gene>
<organism evidence="4 5">
    <name type="scientific">Solea senegalensis</name>
    <name type="common">Senegalese sole</name>
    <dbReference type="NCBI Taxonomy" id="28829"/>
    <lineage>
        <taxon>Eukaryota</taxon>
        <taxon>Metazoa</taxon>
        <taxon>Chordata</taxon>
        <taxon>Craniata</taxon>
        <taxon>Vertebrata</taxon>
        <taxon>Euteleostomi</taxon>
        <taxon>Actinopterygii</taxon>
        <taxon>Neopterygii</taxon>
        <taxon>Teleostei</taxon>
        <taxon>Neoteleostei</taxon>
        <taxon>Acanthomorphata</taxon>
        <taxon>Carangaria</taxon>
        <taxon>Pleuronectiformes</taxon>
        <taxon>Pleuronectoidei</taxon>
        <taxon>Soleidae</taxon>
        <taxon>Solea</taxon>
    </lineage>
</organism>
<feature type="compositionally biased region" description="Basic and acidic residues" evidence="2">
    <location>
        <begin position="277"/>
        <end position="290"/>
    </location>
</feature>
<dbReference type="Proteomes" id="UP000693946">
    <property type="component" value="Linkage Group LG16"/>
</dbReference>
<accession>A0AAV6S4L3</accession>
<dbReference type="InterPro" id="IPR025252">
    <property type="entry name" value="DUF4200"/>
</dbReference>
<proteinExistence type="predicted"/>
<dbReference type="Pfam" id="PF13863">
    <property type="entry name" value="DUF4200"/>
    <property type="match status" value="1"/>
</dbReference>
<reference evidence="4 5" key="1">
    <citation type="journal article" date="2021" name="Sci. Rep.">
        <title>Chromosome anchoring in Senegalese sole (Solea senegalensis) reveals sex-associated markers and genome rearrangements in flatfish.</title>
        <authorList>
            <person name="Guerrero-Cozar I."/>
            <person name="Gomez-Garrido J."/>
            <person name="Berbel C."/>
            <person name="Martinez-Blanch J.F."/>
            <person name="Alioto T."/>
            <person name="Claros M.G."/>
            <person name="Gagnaire P.A."/>
            <person name="Manchado M."/>
        </authorList>
    </citation>
    <scope>NUCLEOTIDE SEQUENCE [LARGE SCALE GENOMIC DNA]</scope>
    <source>
        <strain evidence="4">Sse05_10M</strain>
    </source>
</reference>
<evidence type="ECO:0000313" key="4">
    <source>
        <dbReference type="EMBL" id="KAG7511382.1"/>
    </source>
</evidence>
<keyword evidence="5" id="KW-1185">Reference proteome</keyword>
<feature type="region of interest" description="Disordered" evidence="2">
    <location>
        <begin position="484"/>
        <end position="536"/>
    </location>
</feature>
<feature type="compositionally biased region" description="Basic and acidic residues" evidence="2">
    <location>
        <begin position="506"/>
        <end position="536"/>
    </location>
</feature>
<name>A0AAV6S4L3_SOLSE</name>
<feature type="compositionally biased region" description="Basic residues" evidence="2">
    <location>
        <begin position="484"/>
        <end position="498"/>
    </location>
</feature>
<feature type="compositionally biased region" description="Acidic residues" evidence="2">
    <location>
        <begin position="188"/>
        <end position="205"/>
    </location>
</feature>
<dbReference type="EMBL" id="JAGKHQ010000008">
    <property type="protein sequence ID" value="KAG7511382.1"/>
    <property type="molecule type" value="Genomic_DNA"/>
</dbReference>
<protein>
    <recommendedName>
        <fullName evidence="3">DUF4200 domain-containing protein</fullName>
    </recommendedName>
</protein>
<keyword evidence="1" id="KW-0175">Coiled coil</keyword>
<dbReference type="AlphaFoldDB" id="A0AAV6S4L3"/>
<evidence type="ECO:0000256" key="2">
    <source>
        <dbReference type="SAM" id="MobiDB-lite"/>
    </source>
</evidence>
<feature type="domain" description="DUF4200" evidence="3">
    <location>
        <begin position="47"/>
        <end position="159"/>
    </location>
</feature>
<feature type="compositionally biased region" description="Basic and acidic residues" evidence="2">
    <location>
        <begin position="243"/>
        <end position="257"/>
    </location>
</feature>
<feature type="coiled-coil region" evidence="1">
    <location>
        <begin position="360"/>
        <end position="387"/>
    </location>
</feature>
<evidence type="ECO:0000313" key="5">
    <source>
        <dbReference type="Proteomes" id="UP000693946"/>
    </source>
</evidence>
<comment type="caution">
    <text evidence="4">The sequence shown here is derived from an EMBL/GenBank/DDBJ whole genome shotgun (WGS) entry which is preliminary data.</text>
</comment>
<feature type="compositionally biased region" description="Polar residues" evidence="2">
    <location>
        <begin position="207"/>
        <end position="216"/>
    </location>
</feature>
<evidence type="ECO:0000256" key="1">
    <source>
        <dbReference type="SAM" id="Coils"/>
    </source>
</evidence>
<feature type="region of interest" description="Disordered" evidence="2">
    <location>
        <begin position="167"/>
        <end position="333"/>
    </location>
</feature>
<evidence type="ECO:0000259" key="3">
    <source>
        <dbReference type="Pfam" id="PF13863"/>
    </source>
</evidence>